<evidence type="ECO:0000313" key="7">
    <source>
        <dbReference type="EMBL" id="NNU15418.1"/>
    </source>
</evidence>
<gene>
    <name evidence="7" type="ORF">HK107_03630</name>
</gene>
<organism evidence="7 8">
    <name type="scientific">Parvularcula mediterranea</name>
    <dbReference type="NCBI Taxonomy" id="2732508"/>
    <lineage>
        <taxon>Bacteria</taxon>
        <taxon>Pseudomonadati</taxon>
        <taxon>Pseudomonadota</taxon>
        <taxon>Alphaproteobacteria</taxon>
        <taxon>Parvularculales</taxon>
        <taxon>Parvularculaceae</taxon>
        <taxon>Parvularcula</taxon>
    </lineage>
</organism>
<dbReference type="RefSeq" id="WP_173196875.1">
    <property type="nucleotide sequence ID" value="NZ_JABFCX010000002.1"/>
</dbReference>
<dbReference type="GO" id="GO:0042597">
    <property type="term" value="C:periplasmic space"/>
    <property type="evidence" value="ECO:0007669"/>
    <property type="project" value="InterPro"/>
</dbReference>
<dbReference type="CDD" id="cd13401">
    <property type="entry name" value="Slt70-like"/>
    <property type="match status" value="1"/>
</dbReference>
<feature type="domain" description="Transglycosylase SLT" evidence="6">
    <location>
        <begin position="411"/>
        <end position="520"/>
    </location>
</feature>
<evidence type="ECO:0000256" key="5">
    <source>
        <dbReference type="SAM" id="SignalP"/>
    </source>
</evidence>
<sequence>MLRALIAGVLTLAMPAALAAPAKPDVLSAQDEDRYRKVFMLQEAGRLEEADPIIKKIENPVLLGYVFEQRYMHPTAYRSSYSELARWLSSYADHPDASGVYRLALKRRPKNSYPQKPVARRWRTSSGVELHPDLEADYDRAGTSRSRQIKRIEGRVRYLLAKDRPTQALAYLNNPRQFNLLTSRQTDRIRGWIAESFYVHGKLGQARRLAEQAANRSEGSAVMAQWTAGLVAWRQNDMERAFRYHSAMAEEPHQQSSLRAAAAFWAARSALATGRSDEAFLYLEIASQYPLTFYGQLALGQLGQGSGIDWSPIALDEGELDLLLDKSPRLIRAVALSEVGKYQEAALEIRYAQGELPASDDGKVLALAGLLDAPAAEVHVSEALGIREQTDRTLWPALYPLPDDLKPNGGFKIDQAVLYGVIRQESKFSTTAKSRVGAAGLMQVMPRTASYITGDRRLMQRGSQASKRLYDPGYNMQLGQSYIEMLLTEYNGGRADMFEMALSYNWGPGNFRRYKAKAGIDDQLLLLESVPNKEARQFVDVVMTNIWVYRDRLGEEAPDRDKAAAGKSPVYESVK</sequence>
<evidence type="ECO:0000256" key="2">
    <source>
        <dbReference type="ARBA" id="ARBA00009387"/>
    </source>
</evidence>
<evidence type="ECO:0000256" key="4">
    <source>
        <dbReference type="SAM" id="MobiDB-lite"/>
    </source>
</evidence>
<dbReference type="Gene3D" id="1.25.20.10">
    <property type="entry name" value="Bacterial muramidases"/>
    <property type="match status" value="1"/>
</dbReference>
<dbReference type="Pfam" id="PF01464">
    <property type="entry name" value="SLT"/>
    <property type="match status" value="1"/>
</dbReference>
<dbReference type="PANTHER" id="PTHR37423:SF2">
    <property type="entry name" value="MEMBRANE-BOUND LYTIC MUREIN TRANSGLYCOSYLASE C"/>
    <property type="match status" value="1"/>
</dbReference>
<dbReference type="InterPro" id="IPR008258">
    <property type="entry name" value="Transglycosylase_SLT_dom_1"/>
</dbReference>
<comment type="similarity">
    <text evidence="2">Belongs to the virb1 family.</text>
</comment>
<dbReference type="GO" id="GO:0004553">
    <property type="term" value="F:hydrolase activity, hydrolyzing O-glycosyl compounds"/>
    <property type="evidence" value="ECO:0007669"/>
    <property type="project" value="InterPro"/>
</dbReference>
<evidence type="ECO:0000259" key="6">
    <source>
        <dbReference type="Pfam" id="PF01464"/>
    </source>
</evidence>
<comment type="caution">
    <text evidence="7">The sequence shown here is derived from an EMBL/GenBank/DDBJ whole genome shotgun (WGS) entry which is preliminary data.</text>
</comment>
<keyword evidence="3 5" id="KW-0732">Signal</keyword>
<feature type="region of interest" description="Disordered" evidence="4">
    <location>
        <begin position="556"/>
        <end position="575"/>
    </location>
</feature>
<dbReference type="SUPFAM" id="SSF48435">
    <property type="entry name" value="Bacterial muramidases"/>
    <property type="match status" value="1"/>
</dbReference>
<dbReference type="Gene3D" id="1.10.530.10">
    <property type="match status" value="1"/>
</dbReference>
<evidence type="ECO:0000256" key="1">
    <source>
        <dbReference type="ARBA" id="ARBA00007734"/>
    </source>
</evidence>
<dbReference type="Proteomes" id="UP000536835">
    <property type="component" value="Unassembled WGS sequence"/>
</dbReference>
<proteinExistence type="inferred from homology"/>
<dbReference type="AlphaFoldDB" id="A0A7Y3RJW4"/>
<evidence type="ECO:0000256" key="3">
    <source>
        <dbReference type="ARBA" id="ARBA00022729"/>
    </source>
</evidence>
<name>A0A7Y3RJW4_9PROT</name>
<accession>A0A7Y3RJW4</accession>
<reference evidence="7 8" key="1">
    <citation type="submission" date="2020-05" db="EMBL/GenBank/DDBJ databases">
        <title>Parvularcula mediterraneae sp. nov., isolated from polypropylene straw from shallow seawater of the seashore of Laganas in Zakynthos island, Greece.</title>
        <authorList>
            <person name="Szabo I."/>
            <person name="Al-Omari J."/>
            <person name="Rado J."/>
            <person name="Szerdahelyi G.S."/>
        </authorList>
    </citation>
    <scope>NUCLEOTIDE SEQUENCE [LARGE SCALE GENOMIC DNA]</scope>
    <source>
        <strain evidence="7 8">ZS-1/3</strain>
    </source>
</reference>
<evidence type="ECO:0000313" key="8">
    <source>
        <dbReference type="Proteomes" id="UP000536835"/>
    </source>
</evidence>
<dbReference type="InterPro" id="IPR008939">
    <property type="entry name" value="Lytic_TGlycosylase_superhlx_U"/>
</dbReference>
<dbReference type="InterPro" id="IPR023346">
    <property type="entry name" value="Lysozyme-like_dom_sf"/>
</dbReference>
<dbReference type="PANTHER" id="PTHR37423">
    <property type="entry name" value="SOLUBLE LYTIC MUREIN TRANSGLYCOSYLASE-RELATED"/>
    <property type="match status" value="1"/>
</dbReference>
<feature type="chain" id="PRO_5030777760" evidence="5">
    <location>
        <begin position="20"/>
        <end position="575"/>
    </location>
</feature>
<dbReference type="EMBL" id="JABFCX010000002">
    <property type="protein sequence ID" value="NNU15418.1"/>
    <property type="molecule type" value="Genomic_DNA"/>
</dbReference>
<comment type="similarity">
    <text evidence="1">Belongs to the transglycosylase Slt family.</text>
</comment>
<feature type="signal peptide" evidence="5">
    <location>
        <begin position="1"/>
        <end position="19"/>
    </location>
</feature>
<dbReference type="SUPFAM" id="SSF53955">
    <property type="entry name" value="Lysozyme-like"/>
    <property type="match status" value="1"/>
</dbReference>
<keyword evidence="8" id="KW-1185">Reference proteome</keyword>
<protein>
    <submittedName>
        <fullName evidence="7">Lytic transglycosylase domain-containing protein</fullName>
    </submittedName>
</protein>